<reference evidence="2" key="1">
    <citation type="journal article" date="2023" name="Front. Plant Sci.">
        <title>Chromosomal-level genome assembly of Melastoma candidum provides insights into trichome evolution.</title>
        <authorList>
            <person name="Zhong Y."/>
            <person name="Wu W."/>
            <person name="Sun C."/>
            <person name="Zou P."/>
            <person name="Liu Y."/>
            <person name="Dai S."/>
            <person name="Zhou R."/>
        </authorList>
    </citation>
    <scope>NUCLEOTIDE SEQUENCE [LARGE SCALE GENOMIC DNA]</scope>
</reference>
<organism evidence="1 2">
    <name type="scientific">Melastoma candidum</name>
    <dbReference type="NCBI Taxonomy" id="119954"/>
    <lineage>
        <taxon>Eukaryota</taxon>
        <taxon>Viridiplantae</taxon>
        <taxon>Streptophyta</taxon>
        <taxon>Embryophyta</taxon>
        <taxon>Tracheophyta</taxon>
        <taxon>Spermatophyta</taxon>
        <taxon>Magnoliopsida</taxon>
        <taxon>eudicotyledons</taxon>
        <taxon>Gunneridae</taxon>
        <taxon>Pentapetalae</taxon>
        <taxon>rosids</taxon>
        <taxon>malvids</taxon>
        <taxon>Myrtales</taxon>
        <taxon>Melastomataceae</taxon>
        <taxon>Melastomatoideae</taxon>
        <taxon>Melastomateae</taxon>
        <taxon>Melastoma</taxon>
    </lineage>
</organism>
<accession>A0ACB9L0F2</accession>
<dbReference type="EMBL" id="CM042891">
    <property type="protein sequence ID" value="KAI4303033.1"/>
    <property type="molecule type" value="Genomic_DNA"/>
</dbReference>
<keyword evidence="2" id="KW-1185">Reference proteome</keyword>
<name>A0ACB9L0F2_9MYRT</name>
<evidence type="ECO:0000313" key="2">
    <source>
        <dbReference type="Proteomes" id="UP001057402"/>
    </source>
</evidence>
<sequence>MYNHVNLRVKYYQIKAGSSSAPDSQSVHLTLNTQILGRSEIGTRCRKRGAFPLAGRSPRPTYDLYINTLGDSKRVKVYYSVREEMVLKRISFSRLFAKMEKINELQSGYLDTSVEITSLKARRKALKERLKQVRTELEMLKEVVDVEESARKLMKADKKTTIEGLEKILEKTRRDIAKLERSNDKTFEKREKLKDRALKGLEFVVNGEMPVVVMNRVDDVEAVAKLMELMRVNPTCKIGESVEAGSSAAIKEAASKLKVKIEGEDGPKRIGFGPSEFDEKSEIVKDDGVPAGVKEPKLKQVAPVGPFNFQTTFEPKPAIAINKKKATR</sequence>
<comment type="caution">
    <text evidence="1">The sequence shown here is derived from an EMBL/GenBank/DDBJ whole genome shotgun (WGS) entry which is preliminary data.</text>
</comment>
<protein>
    <submittedName>
        <fullName evidence="1">Uncharacterized protein</fullName>
    </submittedName>
</protein>
<dbReference type="Proteomes" id="UP001057402">
    <property type="component" value="Chromosome 12"/>
</dbReference>
<gene>
    <name evidence="1" type="ORF">MLD38_038713</name>
</gene>
<proteinExistence type="predicted"/>
<evidence type="ECO:0000313" key="1">
    <source>
        <dbReference type="EMBL" id="KAI4303033.1"/>
    </source>
</evidence>